<dbReference type="InterPro" id="IPR003439">
    <property type="entry name" value="ABC_transporter-like_ATP-bd"/>
</dbReference>
<evidence type="ECO:0000256" key="2">
    <source>
        <dbReference type="ARBA" id="ARBA00022448"/>
    </source>
</evidence>
<dbReference type="SUPFAM" id="SSF52540">
    <property type="entry name" value="P-loop containing nucleoside triphosphate hydrolases"/>
    <property type="match status" value="1"/>
</dbReference>
<dbReference type="InterPro" id="IPR003593">
    <property type="entry name" value="AAA+_ATPase"/>
</dbReference>
<protein>
    <submittedName>
        <fullName evidence="6">ABC transporter ATP-binding protein</fullName>
    </submittedName>
</protein>
<sequence length="241" mass="27308">MNSNLAISFKDLEKSFNDKKILKTININLLSKNFTAIMGPSGSGKTTLLNVASGLEEPTRGSVWIENTNMSLLKEPELTKFRRKNISYIFQDYNLIPYLNVWDNITIVNKLSKQKIDEQQVFKIIEKVGLKDFEKINVEKLSGGQKQRVAVARALASHSKIIFADEPTGALDIKTRNEVIELLKTNAKEFGKTLFVVTHDPFVASQADEVIFLVDGQVKKVVERPRVEEVMRNILELEKNV</sequence>
<evidence type="ECO:0000256" key="4">
    <source>
        <dbReference type="ARBA" id="ARBA00022840"/>
    </source>
</evidence>
<dbReference type="PANTHER" id="PTHR42798:SF6">
    <property type="entry name" value="CELL DIVISION ATP-BINDING PROTEIN FTSE"/>
    <property type="match status" value="1"/>
</dbReference>
<dbReference type="PANTHER" id="PTHR42798">
    <property type="entry name" value="LIPOPROTEIN-RELEASING SYSTEM ATP-BINDING PROTEIN LOLD"/>
    <property type="match status" value="1"/>
</dbReference>
<keyword evidence="7" id="KW-1185">Reference proteome</keyword>
<evidence type="ECO:0000313" key="7">
    <source>
        <dbReference type="Proteomes" id="UP000323144"/>
    </source>
</evidence>
<dbReference type="RefSeq" id="WP_166508719.1">
    <property type="nucleotide sequence ID" value="NZ_CP043026.1"/>
</dbReference>
<proteinExistence type="inferred from homology"/>
<dbReference type="Pfam" id="PF00005">
    <property type="entry name" value="ABC_tran"/>
    <property type="match status" value="1"/>
</dbReference>
<dbReference type="Gene3D" id="3.40.50.300">
    <property type="entry name" value="P-loop containing nucleotide triphosphate hydrolases"/>
    <property type="match status" value="1"/>
</dbReference>
<dbReference type="GO" id="GO:0016887">
    <property type="term" value="F:ATP hydrolysis activity"/>
    <property type="evidence" value="ECO:0007669"/>
    <property type="project" value="InterPro"/>
</dbReference>
<evidence type="ECO:0000256" key="1">
    <source>
        <dbReference type="ARBA" id="ARBA00005417"/>
    </source>
</evidence>
<dbReference type="AlphaFoldDB" id="A0A5B9Y5P5"/>
<dbReference type="InterPro" id="IPR027417">
    <property type="entry name" value="P-loop_NTPase"/>
</dbReference>
<dbReference type="PROSITE" id="PS00211">
    <property type="entry name" value="ABC_TRANSPORTER_1"/>
    <property type="match status" value="1"/>
</dbReference>
<evidence type="ECO:0000313" key="6">
    <source>
        <dbReference type="EMBL" id="QEH62361.1"/>
    </source>
</evidence>
<dbReference type="KEGG" id="schi:SCHIN_v1c11680"/>
<dbReference type="SMART" id="SM00382">
    <property type="entry name" value="AAA"/>
    <property type="match status" value="1"/>
</dbReference>
<evidence type="ECO:0000256" key="3">
    <source>
        <dbReference type="ARBA" id="ARBA00022741"/>
    </source>
</evidence>
<keyword evidence="4 6" id="KW-0067">ATP-binding</keyword>
<evidence type="ECO:0000259" key="5">
    <source>
        <dbReference type="PROSITE" id="PS50893"/>
    </source>
</evidence>
<dbReference type="GO" id="GO:0005524">
    <property type="term" value="F:ATP binding"/>
    <property type="evidence" value="ECO:0007669"/>
    <property type="project" value="UniProtKB-KW"/>
</dbReference>
<name>A0A5B9Y5P5_9MOLU</name>
<keyword evidence="2" id="KW-0813">Transport</keyword>
<reference evidence="6 7" key="1">
    <citation type="submission" date="2019-08" db="EMBL/GenBank/DDBJ databases">
        <title>Complete genome sequence of Spiroplasma chinense CCH (DSM 19755).</title>
        <authorList>
            <person name="Shen H.-Y."/>
            <person name="Lin Y.-C."/>
            <person name="Chou L."/>
            <person name="Kuo C.-H."/>
        </authorList>
    </citation>
    <scope>NUCLEOTIDE SEQUENCE [LARGE SCALE GENOMIC DNA]</scope>
    <source>
        <strain evidence="6 7">CCH</strain>
    </source>
</reference>
<dbReference type="PROSITE" id="PS50893">
    <property type="entry name" value="ABC_TRANSPORTER_2"/>
    <property type="match status" value="1"/>
</dbReference>
<dbReference type="EMBL" id="CP043026">
    <property type="protein sequence ID" value="QEH62361.1"/>
    <property type="molecule type" value="Genomic_DNA"/>
</dbReference>
<feature type="domain" description="ABC transporter" evidence="5">
    <location>
        <begin position="7"/>
        <end position="240"/>
    </location>
</feature>
<organism evidence="6 7">
    <name type="scientific">Spiroplasma chinense</name>
    <dbReference type="NCBI Taxonomy" id="216932"/>
    <lineage>
        <taxon>Bacteria</taxon>
        <taxon>Bacillati</taxon>
        <taxon>Mycoplasmatota</taxon>
        <taxon>Mollicutes</taxon>
        <taxon>Entomoplasmatales</taxon>
        <taxon>Spiroplasmataceae</taxon>
        <taxon>Spiroplasma</taxon>
    </lineage>
</organism>
<keyword evidence="3" id="KW-0547">Nucleotide-binding</keyword>
<gene>
    <name evidence="6" type="ORF">SCHIN_v1c11680</name>
</gene>
<dbReference type="CDD" id="cd03255">
    <property type="entry name" value="ABC_MJ0796_LolCDE_FtsE"/>
    <property type="match status" value="1"/>
</dbReference>
<dbReference type="InterPro" id="IPR017871">
    <property type="entry name" value="ABC_transporter-like_CS"/>
</dbReference>
<dbReference type="Proteomes" id="UP000323144">
    <property type="component" value="Chromosome"/>
</dbReference>
<dbReference type="InterPro" id="IPR017911">
    <property type="entry name" value="MacB-like_ATP-bd"/>
</dbReference>
<accession>A0A5B9Y5P5</accession>
<comment type="similarity">
    <text evidence="1">Belongs to the ABC transporter superfamily.</text>
</comment>